<dbReference type="EMBL" id="OU900097">
    <property type="protein sequence ID" value="CAG9861439.1"/>
    <property type="molecule type" value="Genomic_DNA"/>
</dbReference>
<evidence type="ECO:0000313" key="4">
    <source>
        <dbReference type="Proteomes" id="UP001153712"/>
    </source>
</evidence>
<gene>
    <name evidence="3" type="ORF">PHYEVI_LOCUS7779</name>
</gene>
<evidence type="ECO:0000259" key="2">
    <source>
        <dbReference type="PROSITE" id="PS50263"/>
    </source>
</evidence>
<dbReference type="InterPro" id="IPR003010">
    <property type="entry name" value="C-N_Hydrolase"/>
</dbReference>
<accession>A0A9N9XRE6</accession>
<evidence type="ECO:0000256" key="1">
    <source>
        <dbReference type="ARBA" id="ARBA00022801"/>
    </source>
</evidence>
<name>A0A9N9XRE6_PHYSR</name>
<dbReference type="Gene3D" id="3.60.110.10">
    <property type="entry name" value="Carbon-nitrogen hydrolase"/>
    <property type="match status" value="1"/>
</dbReference>
<dbReference type="GO" id="GO:0033396">
    <property type="term" value="P:beta-alanine biosynthetic process via 3-ureidopropionate"/>
    <property type="evidence" value="ECO:0007669"/>
    <property type="project" value="TreeGrafter"/>
</dbReference>
<feature type="domain" description="CN hydrolase" evidence="2">
    <location>
        <begin position="72"/>
        <end position="360"/>
    </location>
</feature>
<organism evidence="3 4">
    <name type="scientific">Phyllotreta striolata</name>
    <name type="common">Striped flea beetle</name>
    <name type="synonym">Crioceris striolata</name>
    <dbReference type="NCBI Taxonomy" id="444603"/>
    <lineage>
        <taxon>Eukaryota</taxon>
        <taxon>Metazoa</taxon>
        <taxon>Ecdysozoa</taxon>
        <taxon>Arthropoda</taxon>
        <taxon>Hexapoda</taxon>
        <taxon>Insecta</taxon>
        <taxon>Pterygota</taxon>
        <taxon>Neoptera</taxon>
        <taxon>Endopterygota</taxon>
        <taxon>Coleoptera</taxon>
        <taxon>Polyphaga</taxon>
        <taxon>Cucujiformia</taxon>
        <taxon>Chrysomeloidea</taxon>
        <taxon>Chrysomelidae</taxon>
        <taxon>Galerucinae</taxon>
        <taxon>Alticini</taxon>
        <taxon>Phyllotreta</taxon>
    </lineage>
</organism>
<sequence length="406" mass="45714">MSEIKEFESIDGALRQLPKDDYDRVRKILYGNETHDIEVCEESKELASKYNIELITCGFNCRDEQLRSPKVVRVGLFQHKLVPFPTSTPIQEMKYALFKFANKAVRIAARGGVNIFCFPELWNMPYAFCTREKTPWCEYAESAQFGPTTKMLQELAQIHNMVIISPILERDEVHNDSIWNTAVVIDNHGDYLGKQRKNHIPKAGDVNEAIYCSEGNSGHPVFEVTPTLGYSLNFIRNNLQTEYGKLGICYSRHHPLNSLVFGLNGAEIVFNPAAAGGAANEPLWSIESRGAAIANGYFACAVNRVGTEIFENDFTSGDGKSPHRDSEYYFGSSYVTAPNGTRSPGLSRTKNGLLIAEMDLNLCRQVKDQWGFQMSHRLDLYAELLSRATRSDFTPQIVRKACKQLN</sequence>
<dbReference type="OrthoDB" id="412018at2759"/>
<dbReference type="Pfam" id="PF00795">
    <property type="entry name" value="CN_hydrolase"/>
    <property type="match status" value="1"/>
</dbReference>
<evidence type="ECO:0000313" key="3">
    <source>
        <dbReference type="EMBL" id="CAG9861439.1"/>
    </source>
</evidence>
<dbReference type="InterPro" id="IPR036526">
    <property type="entry name" value="C-N_Hydrolase_sf"/>
</dbReference>
<keyword evidence="1" id="KW-0378">Hydrolase</keyword>
<dbReference type="SUPFAM" id="SSF56317">
    <property type="entry name" value="Carbon-nitrogen hydrolase"/>
    <property type="match status" value="1"/>
</dbReference>
<proteinExistence type="predicted"/>
<reference evidence="3" key="1">
    <citation type="submission" date="2022-01" db="EMBL/GenBank/DDBJ databases">
        <authorList>
            <person name="King R."/>
        </authorList>
    </citation>
    <scope>NUCLEOTIDE SEQUENCE</scope>
</reference>
<dbReference type="Proteomes" id="UP001153712">
    <property type="component" value="Chromosome 4"/>
</dbReference>
<dbReference type="PANTHER" id="PTHR43674:SF2">
    <property type="entry name" value="BETA-UREIDOPROPIONASE"/>
    <property type="match status" value="1"/>
</dbReference>
<dbReference type="InterPro" id="IPR050345">
    <property type="entry name" value="Aliph_Amidase/BUP"/>
</dbReference>
<keyword evidence="4" id="KW-1185">Reference proteome</keyword>
<protein>
    <recommendedName>
        <fullName evidence="2">CN hydrolase domain-containing protein</fullName>
    </recommendedName>
</protein>
<dbReference type="PROSITE" id="PS50263">
    <property type="entry name" value="CN_HYDROLASE"/>
    <property type="match status" value="1"/>
</dbReference>
<dbReference type="GO" id="GO:0003837">
    <property type="term" value="F:beta-ureidopropionase activity"/>
    <property type="evidence" value="ECO:0007669"/>
    <property type="project" value="TreeGrafter"/>
</dbReference>
<dbReference type="PANTHER" id="PTHR43674">
    <property type="entry name" value="NITRILASE C965.09-RELATED"/>
    <property type="match status" value="1"/>
</dbReference>
<dbReference type="AlphaFoldDB" id="A0A9N9XRE6"/>